<dbReference type="Proteomes" id="UP000051236">
    <property type="component" value="Unassembled WGS sequence"/>
</dbReference>
<reference evidence="2 3" key="1">
    <citation type="journal article" date="2015" name="Genome Announc.">
        <title>Expanding the biotechnology potential of lactobacilli through comparative genomics of 213 strains and associated genera.</title>
        <authorList>
            <person name="Sun Z."/>
            <person name="Harris H.M."/>
            <person name="McCann A."/>
            <person name="Guo C."/>
            <person name="Argimon S."/>
            <person name="Zhang W."/>
            <person name="Yang X."/>
            <person name="Jeffery I.B."/>
            <person name="Cooney J.C."/>
            <person name="Kagawa T.F."/>
            <person name="Liu W."/>
            <person name="Song Y."/>
            <person name="Salvetti E."/>
            <person name="Wrobel A."/>
            <person name="Rasinkangas P."/>
            <person name="Parkhill J."/>
            <person name="Rea M.C."/>
            <person name="O'Sullivan O."/>
            <person name="Ritari J."/>
            <person name="Douillard F.P."/>
            <person name="Paul Ross R."/>
            <person name="Yang R."/>
            <person name="Briner A.E."/>
            <person name="Felis G.E."/>
            <person name="de Vos W.M."/>
            <person name="Barrangou R."/>
            <person name="Klaenhammer T.R."/>
            <person name="Caufield P.W."/>
            <person name="Cui Y."/>
            <person name="Zhang H."/>
            <person name="O'Toole P.W."/>
        </authorList>
    </citation>
    <scope>NUCLEOTIDE SEQUENCE [LARGE SCALE GENOMIC DNA]</scope>
    <source>
        <strain evidence="2 3">DSM 18527</strain>
    </source>
</reference>
<sequence>MVRNVNLKRLIYSLLGLCAVLLLTLTAPQTSHADDQRPTFSFKPINTYNDYDAMATVDGTWGANVFEGNDSQKVFKWILPQGSQWQVYGYTKRSDGYYFYAGHDLWIQGTQVKVPVNDANDAFLDYVIKYPDKDTSSTDEQAISRLAMADLPHLLTAYHESSNSGYWGEDYYHIYEGTPDIGPNGTGLYWRAIDLGYVVYPDGTVLPASTNRI</sequence>
<organism evidence="2 3">
    <name type="scientific">Agrilactobacillus composti DSM 18527 = JCM 14202</name>
    <dbReference type="NCBI Taxonomy" id="1423734"/>
    <lineage>
        <taxon>Bacteria</taxon>
        <taxon>Bacillati</taxon>
        <taxon>Bacillota</taxon>
        <taxon>Bacilli</taxon>
        <taxon>Lactobacillales</taxon>
        <taxon>Lactobacillaceae</taxon>
        <taxon>Agrilactobacillus</taxon>
    </lineage>
</organism>
<keyword evidence="1" id="KW-0732">Signal</keyword>
<feature type="signal peptide" evidence="1">
    <location>
        <begin position="1"/>
        <end position="33"/>
    </location>
</feature>
<proteinExistence type="predicted"/>
<comment type="caution">
    <text evidence="2">The sequence shown here is derived from an EMBL/GenBank/DDBJ whole genome shotgun (WGS) entry which is preliminary data.</text>
</comment>
<accession>X0PUA0</accession>
<dbReference type="EMBL" id="AZGA01000068">
    <property type="protein sequence ID" value="KRM32709.1"/>
    <property type="molecule type" value="Genomic_DNA"/>
</dbReference>
<dbReference type="RefSeq" id="WP_035455623.1">
    <property type="nucleotide sequence ID" value="NZ_AZGA01000068.1"/>
</dbReference>
<evidence type="ECO:0000256" key="1">
    <source>
        <dbReference type="SAM" id="SignalP"/>
    </source>
</evidence>
<dbReference type="OrthoDB" id="2255372at2"/>
<keyword evidence="3" id="KW-1185">Reference proteome</keyword>
<feature type="chain" id="PRO_5009981031" description="Surface layer protein A domain-containing protein" evidence="1">
    <location>
        <begin position="34"/>
        <end position="213"/>
    </location>
</feature>
<gene>
    <name evidence="2" type="ORF">FC83_GL000274</name>
</gene>
<name>X0PUA0_9LACO</name>
<dbReference type="STRING" id="1423734.FC83_GL000274"/>
<dbReference type="AlphaFoldDB" id="X0PUA0"/>
<evidence type="ECO:0008006" key="4">
    <source>
        <dbReference type="Google" id="ProtNLM"/>
    </source>
</evidence>
<protein>
    <recommendedName>
        <fullName evidence="4">Surface layer protein A domain-containing protein</fullName>
    </recommendedName>
</protein>
<evidence type="ECO:0000313" key="2">
    <source>
        <dbReference type="EMBL" id="KRM32709.1"/>
    </source>
</evidence>
<dbReference type="PATRIC" id="fig|1423734.3.peg.276"/>
<evidence type="ECO:0000313" key="3">
    <source>
        <dbReference type="Proteomes" id="UP000051236"/>
    </source>
</evidence>